<dbReference type="Proteomes" id="UP000430222">
    <property type="component" value="Unassembled WGS sequence"/>
</dbReference>
<accession>A0A6I2V0I9</accession>
<comment type="caution">
    <text evidence="4">The sequence shown here is derived from an EMBL/GenBank/DDBJ whole genome shotgun (WGS) entry which is preliminary data.</text>
</comment>
<keyword evidence="2" id="KW-0812">Transmembrane</keyword>
<dbReference type="AlphaFoldDB" id="A0A6I2V0I9"/>
<sequence>MRRFSKETWLRHPGQQGNVLICTAFLLPVLFFLGGITVDFGGAYLAKSTLQNAADAAALAGGHEYLDSGRNVRSTKDSAKRSAQMNYSRTEYGHTTRLKEVRSSESFPDGAASIHIDTDAHDDYVDVRLRQKVQLPFFGMLGGLLNIDSLRFMDIQAASRAHLVTAGGTGPFDYTVFGAATSRWTKNDERGNAGRRQYDPSGSADQPANNPERASVIFKGNPHHPYRLSGNIGGNGRIGLNNANSTEYNFQLTGANGINEDGISRIDTSSLYGTANADGYNTDKDKSFLFSTPQGASCGPTNSSYNTRINNPPLDISFNAQNPVTKDLYAFYQEVRALCQSDLAAAEQKGWYCDDTTPASESYQFDAGGLTWYQGNLRWGQDLNPLGVQCNSNNIYKHSANLTPDQERFRVIIVNGDVTINMEKTTNGDKLHGWDMNEMYCDKDGDGRDHENYAVIISLHGNIRMHNYSKFRGIIFAPEGEIWLDAYDRIYGNIVGQRVKIDNQDYDVEAGPFLTQKNYQHVPHLNSRTTTVIRLESL</sequence>
<feature type="transmembrane region" description="Helical" evidence="2">
    <location>
        <begin position="20"/>
        <end position="45"/>
    </location>
</feature>
<dbReference type="RefSeq" id="WP_154621639.1">
    <property type="nucleotide sequence ID" value="NZ_VUNL01000017.1"/>
</dbReference>
<evidence type="ECO:0000256" key="2">
    <source>
        <dbReference type="SAM" id="Phobius"/>
    </source>
</evidence>
<organism evidence="4 5">
    <name type="scientific">Selenomonas montiformis</name>
    <dbReference type="NCBI Taxonomy" id="2652285"/>
    <lineage>
        <taxon>Bacteria</taxon>
        <taxon>Bacillati</taxon>
        <taxon>Bacillota</taxon>
        <taxon>Negativicutes</taxon>
        <taxon>Selenomonadales</taxon>
        <taxon>Selenomonadaceae</taxon>
        <taxon>Selenomonas</taxon>
    </lineage>
</organism>
<feature type="region of interest" description="Disordered" evidence="1">
    <location>
        <begin position="185"/>
        <end position="221"/>
    </location>
</feature>
<evidence type="ECO:0000256" key="1">
    <source>
        <dbReference type="SAM" id="MobiDB-lite"/>
    </source>
</evidence>
<name>A0A6I2V0I9_9FIRM</name>
<proteinExistence type="predicted"/>
<keyword evidence="5" id="KW-1185">Reference proteome</keyword>
<keyword evidence="2" id="KW-1133">Transmembrane helix</keyword>
<feature type="compositionally biased region" description="Basic and acidic residues" evidence="1">
    <location>
        <begin position="185"/>
        <end position="198"/>
    </location>
</feature>
<dbReference type="InterPro" id="IPR028087">
    <property type="entry name" value="Tad_N"/>
</dbReference>
<evidence type="ECO:0000313" key="4">
    <source>
        <dbReference type="EMBL" id="MSV25874.1"/>
    </source>
</evidence>
<keyword evidence="2" id="KW-0472">Membrane</keyword>
<feature type="domain" description="Putative Flp pilus-assembly TadG-like N-terminal" evidence="3">
    <location>
        <begin position="17"/>
        <end position="62"/>
    </location>
</feature>
<dbReference type="EMBL" id="VUNL01000017">
    <property type="protein sequence ID" value="MSV25874.1"/>
    <property type="molecule type" value="Genomic_DNA"/>
</dbReference>
<reference evidence="4 5" key="1">
    <citation type="submission" date="2019-08" db="EMBL/GenBank/DDBJ databases">
        <title>In-depth cultivation of the pig gut microbiome towards novel bacterial diversity and tailored functional studies.</title>
        <authorList>
            <person name="Wylensek D."/>
            <person name="Hitch T.C.A."/>
            <person name="Clavel T."/>
        </authorList>
    </citation>
    <scope>NUCLEOTIDE SEQUENCE [LARGE SCALE GENOMIC DNA]</scope>
    <source>
        <strain evidence="5">WCA-380-WT-3B3</strain>
    </source>
</reference>
<evidence type="ECO:0000313" key="5">
    <source>
        <dbReference type="Proteomes" id="UP000430222"/>
    </source>
</evidence>
<protein>
    <recommendedName>
        <fullName evidence="3">Putative Flp pilus-assembly TadG-like N-terminal domain-containing protein</fullName>
    </recommendedName>
</protein>
<gene>
    <name evidence="4" type="ORF">FYJ78_12005</name>
</gene>
<dbReference type="Pfam" id="PF13400">
    <property type="entry name" value="Tad"/>
    <property type="match status" value="1"/>
</dbReference>
<evidence type="ECO:0000259" key="3">
    <source>
        <dbReference type="Pfam" id="PF13400"/>
    </source>
</evidence>